<name>A0ABY6ZBG1_9BACL</name>
<dbReference type="PANTHER" id="PTHR43685">
    <property type="entry name" value="GLYCOSYLTRANSFERASE"/>
    <property type="match status" value="1"/>
</dbReference>
<dbReference type="InterPro" id="IPR050834">
    <property type="entry name" value="Glycosyltransf_2"/>
</dbReference>
<keyword evidence="2" id="KW-0328">Glycosyltransferase</keyword>
<evidence type="ECO:0000313" key="5">
    <source>
        <dbReference type="EMBL" id="WAH39461.1"/>
    </source>
</evidence>
<evidence type="ECO:0000313" key="6">
    <source>
        <dbReference type="Proteomes" id="UP001164803"/>
    </source>
</evidence>
<protein>
    <submittedName>
        <fullName evidence="5">Glycosyltransferase</fullName>
    </submittedName>
</protein>
<gene>
    <name evidence="5" type="ORF">NZD86_23490</name>
</gene>
<comment type="similarity">
    <text evidence="1">Belongs to the glycosyltransferase 2 family.</text>
</comment>
<dbReference type="InterPro" id="IPR001173">
    <property type="entry name" value="Glyco_trans_2-like"/>
</dbReference>
<dbReference type="PANTHER" id="PTHR43685:SF5">
    <property type="entry name" value="GLYCOSYLTRANSFERASE EPSE-RELATED"/>
    <property type="match status" value="1"/>
</dbReference>
<geneLocation type="plasmid" evidence="5 6">
    <name>unnamed1</name>
</geneLocation>
<reference evidence="5" key="1">
    <citation type="submission" date="2022-08" db="EMBL/GenBank/DDBJ databases">
        <title>Alicyclobacillus dauci DSM2870, complete genome.</title>
        <authorList>
            <person name="Wang Q."/>
            <person name="Cai R."/>
            <person name="Wang Z."/>
        </authorList>
    </citation>
    <scope>NUCLEOTIDE SEQUENCE</scope>
    <source>
        <strain evidence="5">DSM 28700</strain>
        <plasmid evidence="5">unnamed1</plasmid>
    </source>
</reference>
<evidence type="ECO:0000256" key="2">
    <source>
        <dbReference type="ARBA" id="ARBA00022676"/>
    </source>
</evidence>
<keyword evidence="3" id="KW-0808">Transferase</keyword>
<sequence>MGYSRDANLVSIVIPAYNSASYIGECIDSLLTQTYADIELVVVDDGSTDETGIIMQRYRSDHRVLYVRLPRNVGFSGAVTTGLFMTKGEFIAMQDSDDISHPKRIEKQVRFLREHPNVDLVGTNYATFPTGDFGNQEVANWIGYGGDIEKIYRSGGHCVCYGTILFRAYWFDRCGGMTRRVDGAEDYEFIVKFFAQGARIENIPKVLYYYRDHPLQRSKEFYQ</sequence>
<dbReference type="RefSeq" id="WP_268047111.1">
    <property type="nucleotide sequence ID" value="NZ_CP104065.1"/>
</dbReference>
<dbReference type="Proteomes" id="UP001164803">
    <property type="component" value="Plasmid unnamed1"/>
</dbReference>
<evidence type="ECO:0000256" key="3">
    <source>
        <dbReference type="ARBA" id="ARBA00022679"/>
    </source>
</evidence>
<dbReference type="Gene3D" id="3.90.550.10">
    <property type="entry name" value="Spore Coat Polysaccharide Biosynthesis Protein SpsA, Chain A"/>
    <property type="match status" value="1"/>
</dbReference>
<dbReference type="Pfam" id="PF00535">
    <property type="entry name" value="Glycos_transf_2"/>
    <property type="match status" value="1"/>
</dbReference>
<keyword evidence="6" id="KW-1185">Reference proteome</keyword>
<evidence type="ECO:0000256" key="1">
    <source>
        <dbReference type="ARBA" id="ARBA00006739"/>
    </source>
</evidence>
<dbReference type="CDD" id="cd00761">
    <property type="entry name" value="Glyco_tranf_GTA_type"/>
    <property type="match status" value="1"/>
</dbReference>
<organism evidence="5 6">
    <name type="scientific">Alicyclobacillus dauci</name>
    <dbReference type="NCBI Taxonomy" id="1475485"/>
    <lineage>
        <taxon>Bacteria</taxon>
        <taxon>Bacillati</taxon>
        <taxon>Bacillota</taxon>
        <taxon>Bacilli</taxon>
        <taxon>Bacillales</taxon>
        <taxon>Alicyclobacillaceae</taxon>
        <taxon>Alicyclobacillus</taxon>
    </lineage>
</organism>
<dbReference type="SUPFAM" id="SSF53448">
    <property type="entry name" value="Nucleotide-diphospho-sugar transferases"/>
    <property type="match status" value="1"/>
</dbReference>
<keyword evidence="5" id="KW-0614">Plasmid</keyword>
<accession>A0ABY6ZBG1</accession>
<proteinExistence type="inferred from homology"/>
<feature type="domain" description="Glycosyltransferase 2-like" evidence="4">
    <location>
        <begin position="11"/>
        <end position="173"/>
    </location>
</feature>
<evidence type="ECO:0000259" key="4">
    <source>
        <dbReference type="Pfam" id="PF00535"/>
    </source>
</evidence>
<dbReference type="EMBL" id="CP104065">
    <property type="protein sequence ID" value="WAH39461.1"/>
    <property type="molecule type" value="Genomic_DNA"/>
</dbReference>
<dbReference type="InterPro" id="IPR029044">
    <property type="entry name" value="Nucleotide-diphossugar_trans"/>
</dbReference>